<dbReference type="Gene3D" id="2.160.20.10">
    <property type="entry name" value="Single-stranded right-handed beta-helix, Pectin lyase-like"/>
    <property type="match status" value="2"/>
</dbReference>
<dbReference type="AlphaFoldDB" id="A0A6H1U5Y5"/>
<dbReference type="EMBL" id="CP051167">
    <property type="protein sequence ID" value="QIZ73443.1"/>
    <property type="molecule type" value="Genomic_DNA"/>
</dbReference>
<dbReference type="SMART" id="SM00912">
    <property type="entry name" value="Haemagg_act"/>
    <property type="match status" value="1"/>
</dbReference>
<dbReference type="Pfam" id="PF05860">
    <property type="entry name" value="TPS"/>
    <property type="match status" value="1"/>
</dbReference>
<dbReference type="InterPro" id="IPR011050">
    <property type="entry name" value="Pectin_lyase_fold/virulence"/>
</dbReference>
<dbReference type="RefSeq" id="WP_168571589.1">
    <property type="nucleotide sequence ID" value="NZ_CP051167.1"/>
</dbReference>
<dbReference type="InterPro" id="IPR008638">
    <property type="entry name" value="FhaB/CdiA-like_TPS"/>
</dbReference>
<evidence type="ECO:0000313" key="3">
    <source>
        <dbReference type="EMBL" id="QIZ73443.1"/>
    </source>
</evidence>
<evidence type="ECO:0000259" key="2">
    <source>
        <dbReference type="SMART" id="SM00912"/>
    </source>
</evidence>
<proteinExistence type="predicted"/>
<dbReference type="SUPFAM" id="SSF51126">
    <property type="entry name" value="Pectin lyase-like"/>
    <property type="match status" value="3"/>
</dbReference>
<gene>
    <name evidence="3" type="ORF">HCG48_24925</name>
</gene>
<sequence length="841" mass="84470">MQKINLINLVSVSTSTIATIAIAVPGTTQVIPDRSLPENSRVTAVGDRLSIDGGTARGTNLFHSFAEFSVPANVTAVFENGPTVENIFTRVSGGQISRIDGAIATQGLANLFLLNPQGIVFGANARLNVGGSFVATTADRFVFADGSEFGAVGATTATPILTSSVPVGLGFGSPGANGAIAVGGPGNSTILSDGVQAPIRSNSPSGLKMAPGRTLALIGGDLVLDGAVIEAPQGRVELGSIASEGVVSIVPDPAGWAIDYESAGTPTGYGNITLENLAVVDASGPGGGDLQVRGNRILLTDGSQLLDNTLGPVPGGTLSVYAADTLELVGKTAIDQPTYSGLFASSFGPGASPDIDVRARRAIVREGARISASNFGDGPGGDLSLRATDSLEVVGAAPGGEFRQGFEVEIFASSSLNAGAFAGGPAGNTIVETGRLSIRDGGYIATSTFGAGTAGNLTVRARESVEVAGISANFQSRSALASNSFAGAVGNSGELRVETPRLIVLDGAVVSSSTASPGRGANLTAIAPESILVSGSQLDGVLVSGIIASSEGVGPSGEVRLETGRLTVDRGGEVAVSGLGSGDAGRLTIAANEIELNRGGAIDASTVSGQGGNIDLLAEAIALRGGSRIATNAGNTDGGNIAIATDTLIALENSDITANAREGFGGRVEISASGIFGARQRPQQTPQSDITATSELGAQFSGSVNIKTPDVQLESDLESLATAFVGSERVVADSCLARRNARQGRFTVTGIGGLPATPYGAARDRFDLSAIAGVSSPTPTQGAHSAQEVASASPRTWQVGDPIREARGIIKTAGGGVVLGNRSHPGNPFDPLEGVCHTDRR</sequence>
<reference evidence="3 4" key="1">
    <citation type="submission" date="2020-04" db="EMBL/GenBank/DDBJ databases">
        <authorList>
            <person name="Basu S."/>
            <person name="Maruthanayagam V."/>
            <person name="Chakraborty S."/>
            <person name="Pramanik A."/>
            <person name="Mukherjee J."/>
            <person name="Brink B."/>
        </authorList>
    </citation>
    <scope>NUCLEOTIDE SEQUENCE [LARGE SCALE GENOMIC DNA]</scope>
    <source>
        <strain evidence="3 4">AP17</strain>
    </source>
</reference>
<feature type="region of interest" description="Disordered" evidence="1">
    <location>
        <begin position="821"/>
        <end position="841"/>
    </location>
</feature>
<dbReference type="InterPro" id="IPR012334">
    <property type="entry name" value="Pectin_lyas_fold"/>
</dbReference>
<keyword evidence="4" id="KW-1185">Reference proteome</keyword>
<organism evidence="3 4">
    <name type="scientific">Oxynema aestuarii AP17</name>
    <dbReference type="NCBI Taxonomy" id="2064643"/>
    <lineage>
        <taxon>Bacteria</taxon>
        <taxon>Bacillati</taxon>
        <taxon>Cyanobacteriota</taxon>
        <taxon>Cyanophyceae</taxon>
        <taxon>Oscillatoriophycideae</taxon>
        <taxon>Oscillatoriales</taxon>
        <taxon>Oscillatoriaceae</taxon>
        <taxon>Oxynema</taxon>
        <taxon>Oxynema aestuarii</taxon>
    </lineage>
</organism>
<dbReference type="NCBIfam" id="TIGR01901">
    <property type="entry name" value="adhes_NPXG"/>
    <property type="match status" value="1"/>
</dbReference>
<dbReference type="KEGG" id="oxy:HCG48_24925"/>
<accession>A0A6H1U5Y5</accession>
<protein>
    <submittedName>
        <fullName evidence="3">S-layer family protein</fullName>
    </submittedName>
</protein>
<evidence type="ECO:0000256" key="1">
    <source>
        <dbReference type="SAM" id="MobiDB-lite"/>
    </source>
</evidence>
<name>A0A6H1U5Y5_9CYAN</name>
<dbReference type="Proteomes" id="UP000500857">
    <property type="component" value="Chromosome"/>
</dbReference>
<evidence type="ECO:0000313" key="4">
    <source>
        <dbReference type="Proteomes" id="UP000500857"/>
    </source>
</evidence>
<feature type="domain" description="Filamentous haemagglutinin FhaB/tRNA nuclease CdiA-like TPS" evidence="2">
    <location>
        <begin position="36"/>
        <end position="144"/>
    </location>
</feature>